<proteinExistence type="predicted"/>
<dbReference type="PANTHER" id="PTHR12526:SF638">
    <property type="entry name" value="SPORE COAT PROTEIN SA"/>
    <property type="match status" value="1"/>
</dbReference>
<name>A0ABR7J5K2_9FLAO</name>
<organism evidence="1 2">
    <name type="scientific">Flavobacterium kayseriense</name>
    <dbReference type="NCBI Taxonomy" id="2764714"/>
    <lineage>
        <taxon>Bacteria</taxon>
        <taxon>Pseudomonadati</taxon>
        <taxon>Bacteroidota</taxon>
        <taxon>Flavobacteriia</taxon>
        <taxon>Flavobacteriales</taxon>
        <taxon>Flavobacteriaceae</taxon>
        <taxon>Flavobacterium</taxon>
    </lineage>
</organism>
<gene>
    <name evidence="1" type="ORF">H8R23_05290</name>
</gene>
<dbReference type="RefSeq" id="WP_187009366.1">
    <property type="nucleotide sequence ID" value="NZ_JACRUI010000001.1"/>
</dbReference>
<keyword evidence="2" id="KW-1185">Reference proteome</keyword>
<evidence type="ECO:0000313" key="1">
    <source>
        <dbReference type="EMBL" id="MBC5840813.1"/>
    </source>
</evidence>
<dbReference type="Proteomes" id="UP000629963">
    <property type="component" value="Unassembled WGS sequence"/>
</dbReference>
<protein>
    <submittedName>
        <fullName evidence="1">Glycosyltransferase</fullName>
    </submittedName>
</protein>
<dbReference type="SUPFAM" id="SSF53756">
    <property type="entry name" value="UDP-Glycosyltransferase/glycogen phosphorylase"/>
    <property type="match status" value="1"/>
</dbReference>
<comment type="caution">
    <text evidence="1">The sequence shown here is derived from an EMBL/GenBank/DDBJ whole genome shotgun (WGS) entry which is preliminary data.</text>
</comment>
<dbReference type="Pfam" id="PF13692">
    <property type="entry name" value="Glyco_trans_1_4"/>
    <property type="match status" value="1"/>
</dbReference>
<reference evidence="1 2" key="1">
    <citation type="submission" date="2020-08" db="EMBL/GenBank/DDBJ databases">
        <title>Description of novel Flavobacterium F-380 isolate.</title>
        <authorList>
            <person name="Saticioglu I.B."/>
            <person name="Duman M."/>
            <person name="Altun S."/>
        </authorList>
    </citation>
    <scope>NUCLEOTIDE SEQUENCE [LARGE SCALE GENOMIC DNA]</scope>
    <source>
        <strain evidence="1 2">F-380</strain>
    </source>
</reference>
<sequence>MQTNNKRILFFSTIEEDWGGSEELWAASIPYLQLNNIEVILVKKRINRGHPKFVELHNWNVTLVDLEVKSEKIRILKRVILKLLRVINFSRIKIKNQSLETDFIKKIKSINADLVIVAQGINFDGLEYSYQLYTFKIPFAVISQKAVEFYWPHKCVRPFMKIAIKNALKLFFISQHNLKLTEEQFGMKIDNSQVLQNPIKTKGKLIPTPSLEAEIRLACIGRLFLIDKGQDILIRILSLDKWKSRPIRVSFIGTGIDEIALKELAILLGVKNISFEGHVNNIEDIWTTHHALILPSRSEGMSLAMLEAMAIGRTVIVTDAGGSSELITDGENGFIGQANFKSFDQTMERAWALREQWNDIGKKALILIENKYRELPGEVLGEEIIKLINTNS</sequence>
<accession>A0ABR7J5K2</accession>
<evidence type="ECO:0000313" key="2">
    <source>
        <dbReference type="Proteomes" id="UP000629963"/>
    </source>
</evidence>
<dbReference type="PANTHER" id="PTHR12526">
    <property type="entry name" value="GLYCOSYLTRANSFERASE"/>
    <property type="match status" value="1"/>
</dbReference>
<dbReference type="Gene3D" id="3.40.50.2000">
    <property type="entry name" value="Glycogen Phosphorylase B"/>
    <property type="match status" value="2"/>
</dbReference>
<dbReference type="EMBL" id="JACRUJ010000001">
    <property type="protein sequence ID" value="MBC5840813.1"/>
    <property type="molecule type" value="Genomic_DNA"/>
</dbReference>